<dbReference type="GO" id="GO:0110001">
    <property type="term" value="C:toxin-antitoxin complex"/>
    <property type="evidence" value="ECO:0007669"/>
    <property type="project" value="InterPro"/>
</dbReference>
<keyword evidence="3" id="KW-0540">Nuclease</keyword>
<dbReference type="InterPro" id="IPR051813">
    <property type="entry name" value="HepT_RNase_toxin"/>
</dbReference>
<dbReference type="PANTHER" id="PTHR34139:SF1">
    <property type="entry name" value="RNASE MJ1380-RELATED"/>
    <property type="match status" value="1"/>
</dbReference>
<evidence type="ECO:0000313" key="7">
    <source>
        <dbReference type="EMBL" id="AFL82463.1"/>
    </source>
</evidence>
<dbReference type="InterPro" id="IPR037038">
    <property type="entry name" value="HepT-like_sf"/>
</dbReference>
<evidence type="ECO:0000256" key="3">
    <source>
        <dbReference type="ARBA" id="ARBA00022722"/>
    </source>
</evidence>
<dbReference type="PATRIC" id="fig|746697.3.peg.3082"/>
<dbReference type="EMBL" id="CP003280">
    <property type="protein sequence ID" value="AFL82463.1"/>
    <property type="molecule type" value="Genomic_DNA"/>
</dbReference>
<dbReference type="Gene3D" id="1.20.120.580">
    <property type="entry name" value="bsu32300-like"/>
    <property type="match status" value="1"/>
</dbReference>
<dbReference type="Pfam" id="PF01934">
    <property type="entry name" value="HepT-like"/>
    <property type="match status" value="1"/>
</dbReference>
<evidence type="ECO:0000256" key="2">
    <source>
        <dbReference type="ARBA" id="ARBA00022649"/>
    </source>
</evidence>
<evidence type="ECO:0000256" key="5">
    <source>
        <dbReference type="ARBA" id="ARBA00022801"/>
    </source>
</evidence>
<dbReference type="Proteomes" id="UP000006049">
    <property type="component" value="Chromosome"/>
</dbReference>
<dbReference type="GO" id="GO:0000166">
    <property type="term" value="F:nucleotide binding"/>
    <property type="evidence" value="ECO:0007669"/>
    <property type="project" value="UniProtKB-KW"/>
</dbReference>
<keyword evidence="5" id="KW-0378">Hydrolase</keyword>
<name>I3YZP5_AEQSU</name>
<dbReference type="KEGG" id="asl:Aeqsu_3025"/>
<comment type="similarity">
    <text evidence="6">Belongs to the HepT RNase toxin family.</text>
</comment>
<proteinExistence type="inferred from homology"/>
<sequence length="119" mass="14071">MSKRDYILLLEDMLEAASKIQLYTKNFTLESFCEDDKTIDAVVRNFEIIGEAANRIHPDYRIQYPQIAWNRIRGFRNRIIHEYFGIDYEIVWNIIVNDLSELVLDLSNIIDGLKNDSEQ</sequence>
<keyword evidence="8" id="KW-1185">Reference proteome</keyword>
<dbReference type="RefSeq" id="WP_014783712.1">
    <property type="nucleotide sequence ID" value="NC_018013.1"/>
</dbReference>
<reference evidence="7 8" key="1">
    <citation type="submission" date="2012-06" db="EMBL/GenBank/DDBJ databases">
        <title>The complete genome of Aequorivita sublithincola DSM 14238.</title>
        <authorList>
            <consortium name="US DOE Joint Genome Institute (JGI-PGF)"/>
            <person name="Lucas S."/>
            <person name="Copeland A."/>
            <person name="Lapidus A."/>
            <person name="Goodwin L."/>
            <person name="Pitluck S."/>
            <person name="Peters L."/>
            <person name="Munk A.C.C."/>
            <person name="Kyrpides N."/>
            <person name="Mavromatis K."/>
            <person name="Pagani I."/>
            <person name="Ivanova N."/>
            <person name="Ovchinnikova G."/>
            <person name="Zeytun A."/>
            <person name="Detter J.C."/>
            <person name="Han C."/>
            <person name="Land M."/>
            <person name="Hauser L."/>
            <person name="Markowitz V."/>
            <person name="Cheng J.-F."/>
            <person name="Hugenholtz P."/>
            <person name="Woyke T."/>
            <person name="Wu D."/>
            <person name="Tindall B."/>
            <person name="Faehnrich R."/>
            <person name="Brambilla E."/>
            <person name="Klenk H.-P."/>
            <person name="Eisen J.A."/>
        </authorList>
    </citation>
    <scope>NUCLEOTIDE SEQUENCE [LARGE SCALE GENOMIC DNA]</scope>
    <source>
        <strain evidence="8">DSM 14238 / LMG 21431 / ACAM 643 / 9-3</strain>
    </source>
</reference>
<keyword evidence="2" id="KW-1277">Toxin-antitoxin system</keyword>
<keyword evidence="1" id="KW-0597">Phosphoprotein</keyword>
<evidence type="ECO:0000256" key="6">
    <source>
        <dbReference type="ARBA" id="ARBA00024207"/>
    </source>
</evidence>
<dbReference type="STRING" id="746697.Aeqsu_3025"/>
<dbReference type="PANTHER" id="PTHR34139">
    <property type="entry name" value="UPF0331 PROTEIN MJ0127"/>
    <property type="match status" value="1"/>
</dbReference>
<dbReference type="AlphaFoldDB" id="I3YZP5"/>
<dbReference type="OrthoDB" id="955324at2"/>
<protein>
    <recommendedName>
        <fullName evidence="9">DUF86 domain-containing protein</fullName>
    </recommendedName>
</protein>
<evidence type="ECO:0000256" key="4">
    <source>
        <dbReference type="ARBA" id="ARBA00022741"/>
    </source>
</evidence>
<organism evidence="7 8">
    <name type="scientific">Aequorivita sublithincola (strain DSM 14238 / LMG 21431 / ACAM 643 / 9-3)</name>
    <dbReference type="NCBI Taxonomy" id="746697"/>
    <lineage>
        <taxon>Bacteria</taxon>
        <taxon>Pseudomonadati</taxon>
        <taxon>Bacteroidota</taxon>
        <taxon>Flavobacteriia</taxon>
        <taxon>Flavobacteriales</taxon>
        <taxon>Flavobacteriaceae</taxon>
        <taxon>Aequorivita</taxon>
    </lineage>
</organism>
<dbReference type="GO" id="GO:0004540">
    <property type="term" value="F:RNA nuclease activity"/>
    <property type="evidence" value="ECO:0007669"/>
    <property type="project" value="InterPro"/>
</dbReference>
<gene>
    <name evidence="7" type="ordered locus">Aeqsu_3025</name>
</gene>
<dbReference type="eggNOG" id="COG2361">
    <property type="taxonomic scope" value="Bacteria"/>
</dbReference>
<keyword evidence="4" id="KW-0547">Nucleotide-binding</keyword>
<accession>I3YZP5</accession>
<evidence type="ECO:0008006" key="9">
    <source>
        <dbReference type="Google" id="ProtNLM"/>
    </source>
</evidence>
<dbReference type="InterPro" id="IPR008201">
    <property type="entry name" value="HepT-like"/>
</dbReference>
<dbReference type="HOGENOM" id="CLU_142825_3_3_10"/>
<evidence type="ECO:0000256" key="1">
    <source>
        <dbReference type="ARBA" id="ARBA00022553"/>
    </source>
</evidence>
<dbReference type="GO" id="GO:0016787">
    <property type="term" value="F:hydrolase activity"/>
    <property type="evidence" value="ECO:0007669"/>
    <property type="project" value="UniProtKB-KW"/>
</dbReference>
<evidence type="ECO:0000313" key="8">
    <source>
        <dbReference type="Proteomes" id="UP000006049"/>
    </source>
</evidence>